<feature type="transmembrane region" description="Helical" evidence="1">
    <location>
        <begin position="35"/>
        <end position="58"/>
    </location>
</feature>
<keyword evidence="1" id="KW-0472">Membrane</keyword>
<keyword evidence="1" id="KW-0812">Transmembrane</keyword>
<name>A0A1C3ETX2_9PLAN</name>
<comment type="caution">
    <text evidence="2">The sequence shown here is derived from an EMBL/GenBank/DDBJ whole genome shotgun (WGS) entry which is preliminary data.</text>
</comment>
<dbReference type="AlphaFoldDB" id="A0A1C3ETX2"/>
<evidence type="ECO:0000256" key="1">
    <source>
        <dbReference type="SAM" id="Phobius"/>
    </source>
</evidence>
<organism evidence="2 3">
    <name type="scientific">Planctopirus hydrillae</name>
    <dbReference type="NCBI Taxonomy" id="1841610"/>
    <lineage>
        <taxon>Bacteria</taxon>
        <taxon>Pseudomonadati</taxon>
        <taxon>Planctomycetota</taxon>
        <taxon>Planctomycetia</taxon>
        <taxon>Planctomycetales</taxon>
        <taxon>Planctomycetaceae</taxon>
        <taxon>Planctopirus</taxon>
    </lineage>
</organism>
<feature type="transmembrane region" description="Helical" evidence="1">
    <location>
        <begin position="78"/>
        <end position="104"/>
    </location>
</feature>
<protein>
    <recommendedName>
        <fullName evidence="4">Vitamin K epoxide reductase domain-containing protein</fullName>
    </recommendedName>
</protein>
<sequence>MTQSSRNNAEESIGMQRLQLDPHLQVYQRERNRTALFWMFAGGIHLLYVYWLSTNVLVRLTRFQKPSQLSFPDLPGLFELHTLGLPLLSGLLLIICGLIVWVHSGLFSPWVAIATGFWTTTACCVGIFFSPMCMFMPFYGVLFLQSRSFYESARFLVVKGFDLCNLPVSSCAAVPLNREPTC</sequence>
<dbReference type="STRING" id="1841610.A6X21_15270"/>
<gene>
    <name evidence="2" type="ORF">A6X21_15270</name>
</gene>
<feature type="transmembrane region" description="Helical" evidence="1">
    <location>
        <begin position="116"/>
        <end position="144"/>
    </location>
</feature>
<keyword evidence="1" id="KW-1133">Transmembrane helix</keyword>
<evidence type="ECO:0000313" key="3">
    <source>
        <dbReference type="Proteomes" id="UP000094828"/>
    </source>
</evidence>
<dbReference type="Proteomes" id="UP000094828">
    <property type="component" value="Unassembled WGS sequence"/>
</dbReference>
<keyword evidence="3" id="KW-1185">Reference proteome</keyword>
<evidence type="ECO:0008006" key="4">
    <source>
        <dbReference type="Google" id="ProtNLM"/>
    </source>
</evidence>
<accession>A0A1C3ETX2</accession>
<reference evidence="2 3" key="1">
    <citation type="submission" date="2016-05" db="EMBL/GenBank/DDBJ databases">
        <title>Genomic and physiological characterization of Planctopirus sp. isolated from fresh water lake.</title>
        <authorList>
            <person name="Subhash Y."/>
            <person name="Ramana C."/>
        </authorList>
    </citation>
    <scope>NUCLEOTIDE SEQUENCE [LARGE SCALE GENOMIC DNA]</scope>
    <source>
        <strain evidence="2 3">JC280</strain>
    </source>
</reference>
<dbReference type="RefSeq" id="WP_068845197.1">
    <property type="nucleotide sequence ID" value="NZ_LYDR01000004.1"/>
</dbReference>
<dbReference type="EMBL" id="LYDR01000004">
    <property type="protein sequence ID" value="ODA36706.1"/>
    <property type="molecule type" value="Genomic_DNA"/>
</dbReference>
<proteinExistence type="predicted"/>
<evidence type="ECO:0000313" key="2">
    <source>
        <dbReference type="EMBL" id="ODA36706.1"/>
    </source>
</evidence>